<evidence type="ECO:0000313" key="2">
    <source>
        <dbReference type="EMBL" id="SLK03670.1"/>
    </source>
</evidence>
<dbReference type="Proteomes" id="UP000190989">
    <property type="component" value="Unassembled WGS sequence"/>
</dbReference>
<keyword evidence="1" id="KW-1133">Transmembrane helix</keyword>
<name>A0A1U6I6M3_9SPHN</name>
<sequence>MIFVQTAQACWTIALVCFGFVPANFIIVETKRFSRSTRGFLNLIFLKARERFTIINRV</sequence>
<accession>A0A1U6I6M3</accession>
<keyword evidence="3" id="KW-1185">Reference proteome</keyword>
<dbReference type="AlphaFoldDB" id="A0A1U6I6M3"/>
<organism evidence="2 3">
    <name type="scientific">Novosphingobium mathurense</name>
    <dbReference type="NCBI Taxonomy" id="428990"/>
    <lineage>
        <taxon>Bacteria</taxon>
        <taxon>Pseudomonadati</taxon>
        <taxon>Pseudomonadota</taxon>
        <taxon>Alphaproteobacteria</taxon>
        <taxon>Sphingomonadales</taxon>
        <taxon>Sphingomonadaceae</taxon>
        <taxon>Novosphingobium</taxon>
    </lineage>
</organism>
<proteinExistence type="predicted"/>
<dbReference type="STRING" id="428990.SAMN06295987_104276"/>
<evidence type="ECO:0000313" key="3">
    <source>
        <dbReference type="Proteomes" id="UP000190989"/>
    </source>
</evidence>
<keyword evidence="1" id="KW-0812">Transmembrane</keyword>
<reference evidence="3" key="1">
    <citation type="submission" date="2017-02" db="EMBL/GenBank/DDBJ databases">
        <authorList>
            <person name="Varghese N."/>
            <person name="Submissions S."/>
        </authorList>
    </citation>
    <scope>NUCLEOTIDE SEQUENCE [LARGE SCALE GENOMIC DNA]</scope>
    <source>
        <strain evidence="3">SM117</strain>
    </source>
</reference>
<keyword evidence="1" id="KW-0472">Membrane</keyword>
<dbReference type="EMBL" id="FVZE01000004">
    <property type="protein sequence ID" value="SLK03670.1"/>
    <property type="molecule type" value="Genomic_DNA"/>
</dbReference>
<evidence type="ECO:0000256" key="1">
    <source>
        <dbReference type="SAM" id="Phobius"/>
    </source>
</evidence>
<gene>
    <name evidence="2" type="ORF">SAMN06295987_104276</name>
</gene>
<protein>
    <submittedName>
        <fullName evidence="2">Uncharacterized protein</fullName>
    </submittedName>
</protein>
<feature type="transmembrane region" description="Helical" evidence="1">
    <location>
        <begin position="6"/>
        <end position="28"/>
    </location>
</feature>